<evidence type="ECO:0000313" key="6">
    <source>
        <dbReference type="Proteomes" id="UP000284702"/>
    </source>
</evidence>
<dbReference type="AlphaFoldDB" id="A0A3R7YM19"/>
<dbReference type="GO" id="GO:0003984">
    <property type="term" value="F:acetolactate synthase activity"/>
    <property type="evidence" value="ECO:0007669"/>
    <property type="project" value="TreeGrafter"/>
</dbReference>
<dbReference type="InterPro" id="IPR054480">
    <property type="entry name" value="AHAS_small-like_ACT"/>
</dbReference>
<dbReference type="PANTHER" id="PTHR30239:SF0">
    <property type="entry name" value="ACETOLACTATE SYNTHASE SMALL SUBUNIT 1, CHLOROPLASTIC"/>
    <property type="match status" value="1"/>
</dbReference>
<dbReference type="InterPro" id="IPR036034">
    <property type="entry name" value="PDZ_sf"/>
</dbReference>
<dbReference type="Gene3D" id="3.40.50.300">
    <property type="entry name" value="P-loop containing nucleotide triphosphate hydrolases"/>
    <property type="match status" value="1"/>
</dbReference>
<dbReference type="EMBL" id="MZMZ02002922">
    <property type="protein sequence ID" value="RQM23583.1"/>
    <property type="molecule type" value="Genomic_DNA"/>
</dbReference>
<dbReference type="InterPro" id="IPR010488">
    <property type="entry name" value="Zeta_toxin_domain"/>
</dbReference>
<evidence type="ECO:0000256" key="1">
    <source>
        <dbReference type="ARBA" id="ARBA00022741"/>
    </source>
</evidence>
<dbReference type="SUPFAM" id="SSF50156">
    <property type="entry name" value="PDZ domain-like"/>
    <property type="match status" value="1"/>
</dbReference>
<dbReference type="Gene3D" id="3.30.70.260">
    <property type="match status" value="1"/>
</dbReference>
<reference evidence="5" key="1">
    <citation type="submission" date="2018-07" db="EMBL/GenBank/DDBJ databases">
        <title>Annotation of Aphanomyces astaci genome assembly.</title>
        <authorList>
            <person name="Studholme D.J."/>
        </authorList>
    </citation>
    <scope>NUCLEOTIDE SEQUENCE [LARGE SCALE GENOMIC DNA]</scope>
    <source>
        <strain evidence="5">Pc</strain>
    </source>
</reference>
<evidence type="ECO:0000259" key="4">
    <source>
        <dbReference type="PROSITE" id="PS51671"/>
    </source>
</evidence>
<proteinExistence type="predicted"/>
<organism evidence="5 6">
    <name type="scientific">Aphanomyces astaci</name>
    <name type="common">Crayfish plague agent</name>
    <dbReference type="NCBI Taxonomy" id="112090"/>
    <lineage>
        <taxon>Eukaryota</taxon>
        <taxon>Sar</taxon>
        <taxon>Stramenopiles</taxon>
        <taxon>Oomycota</taxon>
        <taxon>Saprolegniomycetes</taxon>
        <taxon>Saprolegniales</taxon>
        <taxon>Verrucalvaceae</taxon>
        <taxon>Aphanomyces</taxon>
    </lineage>
</organism>
<dbReference type="GO" id="GO:0009099">
    <property type="term" value="P:L-valine biosynthetic process"/>
    <property type="evidence" value="ECO:0007669"/>
    <property type="project" value="TreeGrafter"/>
</dbReference>
<dbReference type="InterPro" id="IPR027417">
    <property type="entry name" value="P-loop_NTPase"/>
</dbReference>
<dbReference type="GO" id="GO:0009097">
    <property type="term" value="P:isoleucine biosynthetic process"/>
    <property type="evidence" value="ECO:0007669"/>
    <property type="project" value="TreeGrafter"/>
</dbReference>
<dbReference type="GO" id="GO:0016301">
    <property type="term" value="F:kinase activity"/>
    <property type="evidence" value="ECO:0007669"/>
    <property type="project" value="InterPro"/>
</dbReference>
<comment type="caution">
    <text evidence="5">The sequence shown here is derived from an EMBL/GenBank/DDBJ whole genome shotgun (WGS) entry which is preliminary data.</text>
</comment>
<dbReference type="VEuPathDB" id="FungiDB:H257_12771"/>
<dbReference type="SUPFAM" id="SSF52540">
    <property type="entry name" value="P-loop containing nucleoside triphosphate hydrolases"/>
    <property type="match status" value="1"/>
</dbReference>
<gene>
    <name evidence="5" type="ORF">B5M09_004046</name>
</gene>
<dbReference type="InterPro" id="IPR002912">
    <property type="entry name" value="ACT_dom"/>
</dbReference>
<evidence type="ECO:0000256" key="3">
    <source>
        <dbReference type="SAM" id="MobiDB-lite"/>
    </source>
</evidence>
<dbReference type="GO" id="GO:0005829">
    <property type="term" value="C:cytosol"/>
    <property type="evidence" value="ECO:0007669"/>
    <property type="project" value="TreeGrafter"/>
</dbReference>
<keyword evidence="1" id="KW-0547">Nucleotide-binding</keyword>
<dbReference type="GO" id="GO:1990610">
    <property type="term" value="F:acetolactate synthase regulator activity"/>
    <property type="evidence" value="ECO:0007669"/>
    <property type="project" value="InterPro"/>
</dbReference>
<dbReference type="Proteomes" id="UP000284702">
    <property type="component" value="Unassembled WGS sequence"/>
</dbReference>
<evidence type="ECO:0000256" key="2">
    <source>
        <dbReference type="ARBA" id="ARBA00022840"/>
    </source>
</evidence>
<sequence length="1009" mass="112101">MTSVPPPPTPHQLQPDGVSKLEDDNHLQLHDVRFRSHPDVFDVDVVSTQGALPMTISLESHRTKGRWSCHVIDLKVHASKDAHTHTDGWTVVSALQNALVALQPDSARTCSQSKVDLKHHAASGAMHVLLVVAGHDVDTVLPLGFHFELVPFATVSSADTLDSKMLELIKDMDRVLKVPEPVLFLLSQGIPKPLGTFVFSCWNVHQSLEPQHFALSVDATELVFLKHGGYHIQIRGLSGHPPASPPPLGAGSSLTASTFELFVDQSKVAMSQGYGNFCQLSYVFTVDKVTAVSVVIRGYHEHHKSVTLVVEQVPSILHRARFSTKEGREEERFFSLLVVNRPGTLAQIAQAFAALHTNVGSLSVQPTVVPELSRMTISASVNEHTTARILRRLRRMVCVTFHHVTTMHQCLVDDACVLQSQLLLRLNVPPYHTTAVAALLAKHSGHVIDDSHNDTDVVPSSSSEVAIEHSSTKTTPLSTTIVHAVNAPHVLNTLVHRLTLLHGVRILDCHTAAPCFLDISSQVTLQPKPLHAATTTAIRPTYSNSRRKLHDRIAAQLFFPQHVPSQLAQPKFILLLGIPGAGKSSILSELDQSERIVLNDFVNFDVDDVIALLPEFYKAMLNIGLGNVQAQAPTDPHTRYLQCQEEAKFILDANLKQATADRRNVILHGSGRSLDKYELLLRSLDRRYEVHVMCVDIPVELALSRVEARSRGYGRNVPKEFVEDAAVRIRRTFPALASQLPYAHVFDSTKWPPTLVRVLVRELDCDPWGITIKYLYNSWMVHQVASGSPAFMAGLTVGTIIEGVFDASNVCDPVDVVGVLDAFQGRVVYVNVNQPYQSTNHWRERLAVSSSYLRHRDEFTASHGFHDKAASRLLDWDKRHRWRLDEIMHVTPPNLAKRPDGHPRVTLEDRTNSNRVLVRRVASEPWGLLDWDTRRRWRLKGIMQTEPNLSTRPAAPQKPPSEAKPASLQEKPPTLTRSAVLTEDGGVVRGVLDDVYQICVDWPAVTAQE</sequence>
<dbReference type="SUPFAM" id="SSF55021">
    <property type="entry name" value="ACT-like"/>
    <property type="match status" value="1"/>
</dbReference>
<accession>A0A3R7YM19</accession>
<dbReference type="PANTHER" id="PTHR30239">
    <property type="entry name" value="ACETOLACTATE SYNTHASE SMALL SUBUNIT"/>
    <property type="match status" value="1"/>
</dbReference>
<feature type="domain" description="ACT" evidence="4">
    <location>
        <begin position="333"/>
        <end position="407"/>
    </location>
</feature>
<dbReference type="VEuPathDB" id="FungiDB:H257_12770"/>
<evidence type="ECO:0000313" key="5">
    <source>
        <dbReference type="EMBL" id="RQM23583.1"/>
    </source>
</evidence>
<keyword evidence="6" id="KW-1185">Reference proteome</keyword>
<dbReference type="InterPro" id="IPR045865">
    <property type="entry name" value="ACT-like_dom_sf"/>
</dbReference>
<dbReference type="InterPro" id="IPR004789">
    <property type="entry name" value="Acetalactate_synth_ssu"/>
</dbReference>
<dbReference type="VEuPathDB" id="FungiDB:H257_12769"/>
<name>A0A3R7YM19_APHAT</name>
<protein>
    <recommendedName>
        <fullName evidence="4">ACT domain-containing protein</fullName>
    </recommendedName>
</protein>
<feature type="region of interest" description="Disordered" evidence="3">
    <location>
        <begin position="943"/>
        <end position="974"/>
    </location>
</feature>
<dbReference type="GO" id="GO:0005524">
    <property type="term" value="F:ATP binding"/>
    <property type="evidence" value="ECO:0007669"/>
    <property type="project" value="UniProtKB-KW"/>
</dbReference>
<dbReference type="Pfam" id="PF22629">
    <property type="entry name" value="ACT_AHAS_ss"/>
    <property type="match status" value="1"/>
</dbReference>
<dbReference type="Pfam" id="PF06414">
    <property type="entry name" value="Zeta_toxin"/>
    <property type="match status" value="1"/>
</dbReference>
<dbReference type="PROSITE" id="PS51671">
    <property type="entry name" value="ACT"/>
    <property type="match status" value="1"/>
</dbReference>
<keyword evidence="2" id="KW-0067">ATP-binding</keyword>